<keyword evidence="2" id="KW-1185">Reference proteome</keyword>
<proteinExistence type="predicted"/>
<sequence length="174" mass="19485">AGFFLWLAIVTPTKLSILFLYRSLFRCMRRFIILVHFMIGFCVLYFIAFTAGNLIQCKPIAYNWDRTIPGGKCLNPSMGFLTSGSINLFIDVTLVIMPAPIVWKMQSLSKTKKVLVTGMFGLGIFICLLVGLRFKYVLETDQADFTHDGEVAGIWGELELYLGIISACLPLVSP</sequence>
<reference evidence="1" key="1">
    <citation type="journal article" date="2020" name="Stud. Mycol.">
        <title>101 Dothideomycetes genomes: a test case for predicting lifestyles and emergence of pathogens.</title>
        <authorList>
            <person name="Haridas S."/>
            <person name="Albert R."/>
            <person name="Binder M."/>
            <person name="Bloem J."/>
            <person name="Labutti K."/>
            <person name="Salamov A."/>
            <person name="Andreopoulos B."/>
            <person name="Baker S."/>
            <person name="Barry K."/>
            <person name="Bills G."/>
            <person name="Bluhm B."/>
            <person name="Cannon C."/>
            <person name="Castanera R."/>
            <person name="Culley D."/>
            <person name="Daum C."/>
            <person name="Ezra D."/>
            <person name="Gonzalez J."/>
            <person name="Henrissat B."/>
            <person name="Kuo A."/>
            <person name="Liang C."/>
            <person name="Lipzen A."/>
            <person name="Lutzoni F."/>
            <person name="Magnuson J."/>
            <person name="Mondo S."/>
            <person name="Nolan M."/>
            <person name="Ohm R."/>
            <person name="Pangilinan J."/>
            <person name="Park H.-J."/>
            <person name="Ramirez L."/>
            <person name="Alfaro M."/>
            <person name="Sun H."/>
            <person name="Tritt A."/>
            <person name="Yoshinaga Y."/>
            <person name="Zwiers L.-H."/>
            <person name="Turgeon B."/>
            <person name="Goodwin S."/>
            <person name="Spatafora J."/>
            <person name="Crous P."/>
            <person name="Grigoriev I."/>
        </authorList>
    </citation>
    <scope>NUCLEOTIDE SEQUENCE</scope>
    <source>
        <strain evidence="1">ATCC 200398</strain>
    </source>
</reference>
<name>A0ACB6R154_9PLEO</name>
<dbReference type="EMBL" id="MU003501">
    <property type="protein sequence ID" value="KAF2473019.1"/>
    <property type="molecule type" value="Genomic_DNA"/>
</dbReference>
<comment type="caution">
    <text evidence="1">The sequence shown here is derived from an EMBL/GenBank/DDBJ whole genome shotgun (WGS) entry which is preliminary data.</text>
</comment>
<organism evidence="1 2">
    <name type="scientific">Lindgomyces ingoldianus</name>
    <dbReference type="NCBI Taxonomy" id="673940"/>
    <lineage>
        <taxon>Eukaryota</taxon>
        <taxon>Fungi</taxon>
        <taxon>Dikarya</taxon>
        <taxon>Ascomycota</taxon>
        <taxon>Pezizomycotina</taxon>
        <taxon>Dothideomycetes</taxon>
        <taxon>Pleosporomycetidae</taxon>
        <taxon>Pleosporales</taxon>
        <taxon>Lindgomycetaceae</taxon>
        <taxon>Lindgomyces</taxon>
    </lineage>
</organism>
<gene>
    <name evidence="1" type="ORF">BDR25DRAFT_152634</name>
</gene>
<accession>A0ACB6R154</accession>
<evidence type="ECO:0000313" key="2">
    <source>
        <dbReference type="Proteomes" id="UP000799755"/>
    </source>
</evidence>
<dbReference type="Proteomes" id="UP000799755">
    <property type="component" value="Unassembled WGS sequence"/>
</dbReference>
<protein>
    <submittedName>
        <fullName evidence="1">Uncharacterized protein</fullName>
    </submittedName>
</protein>
<evidence type="ECO:0000313" key="1">
    <source>
        <dbReference type="EMBL" id="KAF2473019.1"/>
    </source>
</evidence>
<feature type="non-terminal residue" evidence="1">
    <location>
        <position position="1"/>
    </location>
</feature>
<feature type="non-terminal residue" evidence="1">
    <location>
        <position position="174"/>
    </location>
</feature>